<organism evidence="1 2">
    <name type="scientific">Duncaniella dubosii</name>
    <dbReference type="NCBI Taxonomy" id="2518971"/>
    <lineage>
        <taxon>Bacteria</taxon>
        <taxon>Pseudomonadati</taxon>
        <taxon>Bacteroidota</taxon>
        <taxon>Bacteroidia</taxon>
        <taxon>Bacteroidales</taxon>
        <taxon>Muribaculaceae</taxon>
        <taxon>Duncaniella</taxon>
    </lineage>
</organism>
<proteinExistence type="predicted"/>
<gene>
    <name evidence="1" type="ORF">E7747_04585</name>
</gene>
<protein>
    <submittedName>
        <fullName evidence="1">Uncharacterized protein</fullName>
    </submittedName>
</protein>
<dbReference type="Proteomes" id="UP000297149">
    <property type="component" value="Chromosome"/>
</dbReference>
<sequence length="101" mass="10916">MNFLPSIWVISLLLRRLIPFSRIDLRLPAGVSGQLGSLLRRNLELAVACRVLADSVASSSTHSDAASELASSFTARSESAVAAMLSALRTPARPFLRSRSY</sequence>
<accession>A0A4P7W174</accession>
<reference evidence="2" key="1">
    <citation type="submission" date="2019-02" db="EMBL/GenBank/DDBJ databases">
        <title>Isolation and identification of novel species under the genus Muribaculum.</title>
        <authorList>
            <person name="Miyake S."/>
            <person name="Ding Y."/>
            <person name="Low A."/>
            <person name="Soh M."/>
            <person name="Seedorf H."/>
        </authorList>
    </citation>
    <scope>NUCLEOTIDE SEQUENCE [LARGE SCALE GENOMIC DNA]</scope>
    <source>
        <strain evidence="2">H5</strain>
    </source>
</reference>
<dbReference type="KEGG" id="ddb:E7747_04585"/>
<evidence type="ECO:0000313" key="2">
    <source>
        <dbReference type="Proteomes" id="UP000297149"/>
    </source>
</evidence>
<evidence type="ECO:0000313" key="1">
    <source>
        <dbReference type="EMBL" id="QCD41623.1"/>
    </source>
</evidence>
<keyword evidence="2" id="KW-1185">Reference proteome</keyword>
<name>A0A4P7W174_9BACT</name>
<dbReference type="EMBL" id="CP039396">
    <property type="protein sequence ID" value="QCD41623.1"/>
    <property type="molecule type" value="Genomic_DNA"/>
</dbReference>
<dbReference type="AlphaFoldDB" id="A0A4P7W174"/>
<dbReference type="RefSeq" id="WP_136414388.1">
    <property type="nucleotide sequence ID" value="NZ_CP039396.1"/>
</dbReference>